<evidence type="ECO:0000256" key="1">
    <source>
        <dbReference type="ARBA" id="ARBA00004123"/>
    </source>
</evidence>
<dbReference type="PANTHER" id="PTHR13405:SF11">
    <property type="entry name" value="NUCLEAR PORE COMPLEX PROTEIN NUP133"/>
    <property type="match status" value="1"/>
</dbReference>
<comment type="caution">
    <text evidence="6">The sequence shown here is derived from an EMBL/GenBank/DDBJ whole genome shotgun (WGS) entry which is preliminary data.</text>
</comment>
<dbReference type="GO" id="GO:0017056">
    <property type="term" value="F:structural constituent of nuclear pore"/>
    <property type="evidence" value="ECO:0007669"/>
    <property type="project" value="InterPro"/>
</dbReference>
<dbReference type="GO" id="GO:0000972">
    <property type="term" value="P:transcription-dependent tethering of RNA polymerase II gene DNA at nuclear periphery"/>
    <property type="evidence" value="ECO:0007669"/>
    <property type="project" value="TreeGrafter"/>
</dbReference>
<dbReference type="OrthoDB" id="103454at2759"/>
<proteinExistence type="inferred from homology"/>
<dbReference type="GO" id="GO:0016973">
    <property type="term" value="P:poly(A)+ mRNA export from nucleus"/>
    <property type="evidence" value="ECO:0007669"/>
    <property type="project" value="TreeGrafter"/>
</dbReference>
<keyword evidence="4" id="KW-0539">Nucleus</keyword>
<evidence type="ECO:0000313" key="6">
    <source>
        <dbReference type="EMBL" id="KAF2071455.1"/>
    </source>
</evidence>
<evidence type="ECO:0000256" key="4">
    <source>
        <dbReference type="ARBA" id="ARBA00023242"/>
    </source>
</evidence>
<dbReference type="Proteomes" id="UP000695562">
    <property type="component" value="Unassembled WGS sequence"/>
</dbReference>
<dbReference type="InterPro" id="IPR037624">
    <property type="entry name" value="Nup133-like"/>
</dbReference>
<evidence type="ECO:0000256" key="3">
    <source>
        <dbReference type="ARBA" id="ARBA00022448"/>
    </source>
</evidence>
<comment type="similarity">
    <text evidence="2">Belongs to the nucleoporin Nup133 family.</text>
</comment>
<sequence>MYYSKSASAVGRKKVSTSPSDQPSSSSNNPTNSNNTTGSGNIQLDISRKTKENYSIQTIYDLPFILRETIKELNSDPSYNNVTLTGSITYEGLCYVVLLNDLFVWSIEKPQSCSRLNIPIDEINNQQTNQNHIVVGRSKLGQDKFTVFVCSPNGSFVRYWANSSKPNVTQDVTLETTVSNTKVNVYASDCQPYGIIVGNSNGSIHLVNIKQNILVAKKINKSQGMLSYLYLSRPSPVLFIASSQPSTSSQQQYSSVVNANNPSSLHTSTTRYTFVLTESSLLKYEISNNSEKIVIDYTIFKEVQKHFNNSMDLKFHQMYIDTMNDQNNEEIQILNMIFYETSASLNISKYYLIVVEIQDNQVLRVYKNDNFIAKKPITGGGIVSYEPRVSSISNNKHYLCWNDSVFYSSKSNGEIKFPERFISGSGVYNQEYHLISEEGIQKLDVAPFGVQRSSSLTSNQSTDNNTSNVHDQKPIMFEVPETDDMLSIKRNTVLKALNSISLKQQNKLNQYLDTCKNYQDLDSVIQQVSYFIIDQQPKSKFWADDAKLLGDLGGEISVQLKQQLEDKKKRHSFFIQFVEENGIKNLIEKSTLHLIEKNQVKISAAIELRNYQNQQEDKSKSSSGGASFSILPKLIQSLVSDRLPNWTNIGMNVYELFYSYVSGIDQILLCIFDKLDHQQQKQSNSVQILKEMIEGTDIFLRILTVYPIHLLDSPVLPNSENIHTLLSQVVYLLSTFIQIDLQTSATQILSQKDLGIPNVENALYDQLYRLTNIYLSSLKENEVEQFKNFKTRLIDPFVSSGRFNLATTLANKYDDYHSLINIYIADKEKRDIQNLKLVECLTKFQALGLLNNVFEYMLEKNLKAEILELPDTFNEPLYKFLSKYPDLAWIHSIRMKKWNNISNVLYNESLKEPDYLSKKEKYLSIAKISMIIDENSRLSEQQKDQQMEIINQNLNLIKSQKTFLPDIRNVLSITNIIEHILQRSNIESMDNYLICFNIIAESNLLLKEDESLDLYRHILGLAFSNEISIFCTTPNSDLQFDYGLKETNFYQLLLKLPSNDNIQEEFVVPLLEEFYKLKVKLIQDPSEKRQFQIGLTRILELYKEDNMN</sequence>
<dbReference type="AlphaFoldDB" id="A0A8J4PNX7"/>
<dbReference type="Gene3D" id="1.20.58.1380">
    <property type="match status" value="1"/>
</dbReference>
<feature type="compositionally biased region" description="Low complexity" evidence="5">
    <location>
        <begin position="16"/>
        <end position="41"/>
    </location>
</feature>
<evidence type="ECO:0000313" key="7">
    <source>
        <dbReference type="Proteomes" id="UP000695562"/>
    </source>
</evidence>
<dbReference type="EMBL" id="AJWJ01000373">
    <property type="protein sequence ID" value="KAF2071455.1"/>
    <property type="molecule type" value="Genomic_DNA"/>
</dbReference>
<evidence type="ECO:0000256" key="2">
    <source>
        <dbReference type="ARBA" id="ARBA00005569"/>
    </source>
</evidence>
<keyword evidence="7" id="KW-1185">Reference proteome</keyword>
<evidence type="ECO:0000256" key="5">
    <source>
        <dbReference type="SAM" id="MobiDB-lite"/>
    </source>
</evidence>
<dbReference type="SUPFAM" id="SSF117289">
    <property type="entry name" value="Nucleoporin domain"/>
    <property type="match status" value="1"/>
</dbReference>
<dbReference type="InterPro" id="IPR015943">
    <property type="entry name" value="WD40/YVTN_repeat-like_dom_sf"/>
</dbReference>
<comment type="subcellular location">
    <subcellularLocation>
        <location evidence="1">Nucleus</location>
    </subcellularLocation>
</comment>
<name>A0A8J4PNX7_9MYCE</name>
<reference evidence="6" key="1">
    <citation type="submission" date="2020-01" db="EMBL/GenBank/DDBJ databases">
        <title>Development of genomics and gene disruption for Polysphondylium violaceum indicates a role for the polyketide synthase stlB in stalk morphogenesis.</title>
        <authorList>
            <person name="Narita B."/>
            <person name="Kawabe Y."/>
            <person name="Kin K."/>
            <person name="Saito T."/>
            <person name="Gibbs R."/>
            <person name="Kuspa A."/>
            <person name="Muzny D."/>
            <person name="Queller D."/>
            <person name="Richards S."/>
            <person name="Strassman J."/>
            <person name="Sucgang R."/>
            <person name="Worley K."/>
            <person name="Schaap P."/>
        </authorList>
    </citation>
    <scope>NUCLEOTIDE SEQUENCE</scope>
    <source>
        <strain evidence="6">QSvi11</strain>
    </source>
</reference>
<dbReference type="PANTHER" id="PTHR13405">
    <property type="entry name" value="NUCLEAR PORE COMPLEX PROTEIN NUP133"/>
    <property type="match status" value="1"/>
</dbReference>
<keyword evidence="3" id="KW-0813">Transport</keyword>
<evidence type="ECO:0008006" key="8">
    <source>
        <dbReference type="Google" id="ProtNLM"/>
    </source>
</evidence>
<feature type="region of interest" description="Disordered" evidence="5">
    <location>
        <begin position="1"/>
        <end position="43"/>
    </location>
</feature>
<dbReference type="GO" id="GO:0006606">
    <property type="term" value="P:protein import into nucleus"/>
    <property type="evidence" value="ECO:0007669"/>
    <property type="project" value="TreeGrafter"/>
</dbReference>
<gene>
    <name evidence="6" type="ORF">CYY_007229</name>
</gene>
<dbReference type="GO" id="GO:0031080">
    <property type="term" value="C:nuclear pore outer ring"/>
    <property type="evidence" value="ECO:0007669"/>
    <property type="project" value="TreeGrafter"/>
</dbReference>
<dbReference type="Gene3D" id="2.130.10.10">
    <property type="entry name" value="YVTN repeat-like/Quinoprotein amine dehydrogenase"/>
    <property type="match status" value="1"/>
</dbReference>
<organism evidence="6 7">
    <name type="scientific">Polysphondylium violaceum</name>
    <dbReference type="NCBI Taxonomy" id="133409"/>
    <lineage>
        <taxon>Eukaryota</taxon>
        <taxon>Amoebozoa</taxon>
        <taxon>Evosea</taxon>
        <taxon>Eumycetozoa</taxon>
        <taxon>Dictyostelia</taxon>
        <taxon>Dictyosteliales</taxon>
        <taxon>Dictyosteliaceae</taxon>
        <taxon>Polysphondylium</taxon>
    </lineage>
</organism>
<accession>A0A8J4PNX7</accession>
<protein>
    <recommendedName>
        <fullName evidence="8">Nucleoporin Nup133/Nup155-like N-terminal domain-containing protein</fullName>
    </recommendedName>
</protein>